<protein>
    <submittedName>
        <fullName evidence="1">Uncharacterized protein</fullName>
    </submittedName>
</protein>
<evidence type="ECO:0000313" key="1">
    <source>
        <dbReference type="EMBL" id="GBH12136.1"/>
    </source>
</evidence>
<gene>
    <name evidence="1" type="ORF">KPSA1_05600</name>
    <name evidence="2" type="ORF">KPSA3_05403</name>
</gene>
<accession>A0A2V0R2T4</accession>
<name>A0A2V0R2T4_PSESF</name>
<proteinExistence type="predicted"/>
<evidence type="ECO:0000313" key="3">
    <source>
        <dbReference type="Proteomes" id="UP000247480"/>
    </source>
</evidence>
<evidence type="ECO:0000313" key="4">
    <source>
        <dbReference type="Proteomes" id="UP000248291"/>
    </source>
</evidence>
<dbReference type="EMBL" id="BGKA01000209">
    <property type="protein sequence ID" value="GBH19394.1"/>
    <property type="molecule type" value="Genomic_DNA"/>
</dbReference>
<comment type="caution">
    <text evidence="1">The sequence shown here is derived from an EMBL/GenBank/DDBJ whole genome shotgun (WGS) entry which is preliminary data.</text>
</comment>
<organism evidence="1 3">
    <name type="scientific">Pseudomonas syringae pv. actinidiae</name>
    <dbReference type="NCBI Taxonomy" id="103796"/>
    <lineage>
        <taxon>Bacteria</taxon>
        <taxon>Pseudomonadati</taxon>
        <taxon>Pseudomonadota</taxon>
        <taxon>Gammaproteobacteria</taxon>
        <taxon>Pseudomonadales</taxon>
        <taxon>Pseudomonadaceae</taxon>
        <taxon>Pseudomonas</taxon>
        <taxon>Pseudomonas syringae</taxon>
    </lineage>
</organism>
<dbReference type="AlphaFoldDB" id="A0A2V0R2T4"/>
<dbReference type="Proteomes" id="UP000248291">
    <property type="component" value="Unassembled WGS sequence"/>
</dbReference>
<reference evidence="2 4" key="2">
    <citation type="submission" date="2018-04" db="EMBL/GenBank/DDBJ databases">
        <title>Draft genome sequence of Pseudomonas syringae pv. actinidiae biovar 3 strains isolated from kiwifruit in Kagawa prefecture.</title>
        <authorList>
            <person name="Tabuchi M."/>
            <person name="Saito M."/>
            <person name="Fujiwara S."/>
            <person name="Sasa N."/>
            <person name="Akimitsu K."/>
            <person name="Gomi K."/>
            <person name="Konishi-Sugita S."/>
            <person name="Hamano K."/>
            <person name="Kataoka I."/>
        </authorList>
    </citation>
    <scope>NUCLEOTIDE SEQUENCE [LARGE SCALE GENOMIC DNA]</scope>
    <source>
        <strain evidence="2 4">MAFF212211</strain>
    </source>
</reference>
<evidence type="ECO:0000313" key="2">
    <source>
        <dbReference type="EMBL" id="GBH19394.1"/>
    </source>
</evidence>
<dbReference type="Proteomes" id="UP000247480">
    <property type="component" value="Unassembled WGS sequence"/>
</dbReference>
<reference evidence="1 3" key="1">
    <citation type="submission" date="2018-04" db="EMBL/GenBank/DDBJ databases">
        <title>Draft genome sequence of Pseudomonas syringae pv. actinidiae biovar 1 strains isolated from kiwifruit in Kagawa prefecture.</title>
        <authorList>
            <person name="Tabuchi M."/>
            <person name="Saito M."/>
            <person name="Fujiwara S."/>
            <person name="Sasa N."/>
            <person name="Akimitsu K."/>
            <person name="Gomi K."/>
            <person name="Konishi-Sugita S."/>
            <person name="Hamano K."/>
            <person name="Kataoka I."/>
        </authorList>
    </citation>
    <scope>NUCLEOTIDE SEQUENCE [LARGE SCALE GENOMIC DNA]</scope>
    <source>
        <strain evidence="1 3">MAFF212206</strain>
    </source>
</reference>
<sequence>MILRVTHHFAGLGVNVVVPFDAIRALELDLINELASKRLVQLGIVDCEAGVCSQGLFVELFEVTYCARLVQANYFIGTDIGVGSTGSSSESNSSEEGRHKFHKVFLLIDQF</sequence>
<dbReference type="EMBL" id="BGJZ01000292">
    <property type="protein sequence ID" value="GBH12136.1"/>
    <property type="molecule type" value="Genomic_DNA"/>
</dbReference>